<dbReference type="InterPro" id="IPR032675">
    <property type="entry name" value="LRR_dom_sf"/>
</dbReference>
<proteinExistence type="predicted"/>
<dbReference type="Gene3D" id="3.80.10.10">
    <property type="entry name" value="Ribonuclease Inhibitor"/>
    <property type="match status" value="2"/>
</dbReference>
<dbReference type="PANTHER" id="PTHR13318">
    <property type="entry name" value="PARTNER OF PAIRED, ISOFORM B-RELATED"/>
    <property type="match status" value="1"/>
</dbReference>
<dbReference type="SMART" id="SM00367">
    <property type="entry name" value="LRR_CC"/>
    <property type="match status" value="4"/>
</dbReference>
<dbReference type="GO" id="GO:0031146">
    <property type="term" value="P:SCF-dependent proteasomal ubiquitin-dependent protein catabolic process"/>
    <property type="evidence" value="ECO:0007669"/>
    <property type="project" value="TreeGrafter"/>
</dbReference>
<accession>A0A6V7JEG8</accession>
<dbReference type="EMBL" id="CADCXW020000015">
    <property type="protein sequence ID" value="CAD1549697.1"/>
    <property type="molecule type" value="Genomic_DNA"/>
</dbReference>
<organism evidence="1">
    <name type="scientific">Bracon brevicornis</name>
    <dbReference type="NCBI Taxonomy" id="1563983"/>
    <lineage>
        <taxon>Eukaryota</taxon>
        <taxon>Metazoa</taxon>
        <taxon>Ecdysozoa</taxon>
        <taxon>Arthropoda</taxon>
        <taxon>Hexapoda</taxon>
        <taxon>Insecta</taxon>
        <taxon>Pterygota</taxon>
        <taxon>Neoptera</taxon>
        <taxon>Endopterygota</taxon>
        <taxon>Hymenoptera</taxon>
        <taxon>Apocrita</taxon>
        <taxon>Ichneumonoidea</taxon>
        <taxon>Braconidae</taxon>
        <taxon>Braconinae</taxon>
        <taxon>Bracon</taxon>
    </lineage>
</organism>
<sequence>MPPKHQVPTLVELALCSVSDYVIAFGESLVGPVCELSLTDFDASCQRLRNELSAFKSKLSTSIPWLLFEPMAHKALKSLSDLIDARTGDRKASKSFCKYILEVNILIDVTEVLVNHNIRTLDMSGYTKGMRNVLYDNLHHMTSLEILDLGSGSDGWRSSEIERYVIRGVSSLPNLVSLALCTDCTDNIIATVGQTCRKLRILDITASRSVTFRSIPSLLKCQNLRQLIIFRTSLGEHSCAELLLGLPHLEVIGQCIKFRHFLEEVELKEPNVKLALRVIDTSTLNTSDMLRITKMCPYITRISMKYDDQMGELYVLSALEHLRELKFTECHFYTDAIDWLLQQMSSRLKSLTLSNVYEIDWLALFNIAKYCTHLEELKMYHCDILGIDNRPHHGRQSLEPFKYLETLQFFAECVKRHLEFLLSPCKNIRYIELGSSTGIDDATMERILNANKMPKLEELKIFSSSELSMKTVRLLMQNCKSLRRLSELEGWGLIKKGELSALREELKRNNLDLDTSPTLSLPSSY</sequence>
<name>A0A6V7JEG8_9HYME</name>
<dbReference type="GO" id="GO:0019005">
    <property type="term" value="C:SCF ubiquitin ligase complex"/>
    <property type="evidence" value="ECO:0007669"/>
    <property type="project" value="TreeGrafter"/>
</dbReference>
<evidence type="ECO:0000313" key="1">
    <source>
        <dbReference type="EMBL" id="CAD1549697.1"/>
    </source>
</evidence>
<reference evidence="1" key="1">
    <citation type="submission" date="2020-07" db="EMBL/GenBank/DDBJ databases">
        <authorList>
            <person name="Ferguson B K."/>
        </authorList>
    </citation>
    <scope>NUCLEOTIDE SEQUENCE</scope>
    <source>
        <strain evidence="1">L06</strain>
    </source>
</reference>
<gene>
    <name evidence="1" type="ORF">BBRV_LOCUS48777</name>
</gene>
<dbReference type="InterPro" id="IPR006553">
    <property type="entry name" value="Leu-rich_rpt_Cys-con_subtyp"/>
</dbReference>
<protein>
    <submittedName>
        <fullName evidence="1">Uncharacterized protein</fullName>
    </submittedName>
</protein>
<dbReference type="AlphaFoldDB" id="A0A6V7JEG8"/>
<dbReference type="SUPFAM" id="SSF52047">
    <property type="entry name" value="RNI-like"/>
    <property type="match status" value="2"/>
</dbReference>